<dbReference type="Proteomes" id="UP000245768">
    <property type="component" value="Unassembled WGS sequence"/>
</dbReference>
<dbReference type="PANTHER" id="PTHR23359">
    <property type="entry name" value="NUCLEOTIDE KINASE"/>
    <property type="match status" value="1"/>
</dbReference>
<feature type="domain" description="Adenylate kinase active site lid" evidence="7">
    <location>
        <begin position="190"/>
        <end position="225"/>
    </location>
</feature>
<dbReference type="InParanoid" id="A0A316YG19"/>
<gene>
    <name evidence="8" type="ORF">FA10DRAFT_268367</name>
</gene>
<dbReference type="HAMAP" id="MF_00235">
    <property type="entry name" value="Adenylate_kinase_Adk"/>
    <property type="match status" value="1"/>
</dbReference>
<dbReference type="InterPro" id="IPR000850">
    <property type="entry name" value="Adenylat/UMP-CMP_kin"/>
</dbReference>
<comment type="similarity">
    <text evidence="1 5">Belongs to the adenylate kinase family.</text>
</comment>
<evidence type="ECO:0000256" key="3">
    <source>
        <dbReference type="ARBA" id="ARBA00022741"/>
    </source>
</evidence>
<dbReference type="RefSeq" id="XP_025375347.1">
    <property type="nucleotide sequence ID" value="XM_025522299.1"/>
</dbReference>
<protein>
    <submittedName>
        <fullName evidence="8">ADK-domain-containing protein</fullName>
    </submittedName>
</protein>
<dbReference type="SUPFAM" id="SSF52540">
    <property type="entry name" value="P-loop containing nucleoside triphosphate hydrolases"/>
    <property type="match status" value="1"/>
</dbReference>
<dbReference type="InterPro" id="IPR006259">
    <property type="entry name" value="Adenyl_kin_sub"/>
</dbReference>
<reference evidence="8 9" key="1">
    <citation type="journal article" date="2018" name="Mol. Biol. Evol.">
        <title>Broad Genomic Sampling Reveals a Smut Pathogenic Ancestry of the Fungal Clade Ustilaginomycotina.</title>
        <authorList>
            <person name="Kijpornyongpan T."/>
            <person name="Mondo S.J."/>
            <person name="Barry K."/>
            <person name="Sandor L."/>
            <person name="Lee J."/>
            <person name="Lipzen A."/>
            <person name="Pangilinan J."/>
            <person name="LaButti K."/>
            <person name="Hainaut M."/>
            <person name="Henrissat B."/>
            <person name="Grigoriev I.V."/>
            <person name="Spatafora J.W."/>
            <person name="Aime M.C."/>
        </authorList>
    </citation>
    <scope>NUCLEOTIDE SEQUENCE [LARGE SCALE GENOMIC DNA]</scope>
    <source>
        <strain evidence="8 9">MCA 4198</strain>
    </source>
</reference>
<evidence type="ECO:0000256" key="5">
    <source>
        <dbReference type="RuleBase" id="RU003330"/>
    </source>
</evidence>
<evidence type="ECO:0000259" key="7">
    <source>
        <dbReference type="Pfam" id="PF05191"/>
    </source>
</evidence>
<sequence length="300" mass="32910">MTRPAAASSGVLGSLCRHATARCSRSLSTTSPSKSQSQSQSQPPPPPLRGLIIGSPGSGKGTLSSRLLAAAPSIHYLSGGDLLRAHISQRTELGKQAEQVIRDGGLMPDETMMNMIRTELERQQSDEAAASSSTSAKMSTLLDGFPRTRRQAEMLDESLLRTGSDAGPPVNLVLHLDVPDDVVMSRILDRWIHEPSGRTYNDRFNPPKVKGHDDVTGEALVKRVDDSPETIKARLQSFRKSTQPMIDYYRRQSDEAQARAGAEAKPRPLYVCFTGTSSDEIWPRLREQVAMRFPGLFVEK</sequence>
<keyword evidence="2 5" id="KW-0808">Transferase</keyword>
<organism evidence="8 9">
    <name type="scientific">Acaromyces ingoldii</name>
    <dbReference type="NCBI Taxonomy" id="215250"/>
    <lineage>
        <taxon>Eukaryota</taxon>
        <taxon>Fungi</taxon>
        <taxon>Dikarya</taxon>
        <taxon>Basidiomycota</taxon>
        <taxon>Ustilaginomycotina</taxon>
        <taxon>Exobasidiomycetes</taxon>
        <taxon>Exobasidiales</taxon>
        <taxon>Cryptobasidiaceae</taxon>
        <taxon>Acaromyces</taxon>
    </lineage>
</organism>
<evidence type="ECO:0000256" key="1">
    <source>
        <dbReference type="ARBA" id="ARBA00007220"/>
    </source>
</evidence>
<name>A0A316YG19_9BASI</name>
<evidence type="ECO:0000313" key="8">
    <source>
        <dbReference type="EMBL" id="PWN88149.1"/>
    </source>
</evidence>
<dbReference type="GO" id="GO:0004017">
    <property type="term" value="F:AMP kinase activity"/>
    <property type="evidence" value="ECO:0007669"/>
    <property type="project" value="InterPro"/>
</dbReference>
<dbReference type="Gene3D" id="3.40.50.300">
    <property type="entry name" value="P-loop containing nucleotide triphosphate hydrolases"/>
    <property type="match status" value="1"/>
</dbReference>
<dbReference type="GO" id="GO:0005524">
    <property type="term" value="F:ATP binding"/>
    <property type="evidence" value="ECO:0007669"/>
    <property type="project" value="InterPro"/>
</dbReference>
<dbReference type="InterPro" id="IPR007862">
    <property type="entry name" value="Adenylate_kinase_lid-dom"/>
</dbReference>
<evidence type="ECO:0000313" key="9">
    <source>
        <dbReference type="Proteomes" id="UP000245768"/>
    </source>
</evidence>
<dbReference type="AlphaFoldDB" id="A0A316YG19"/>
<dbReference type="OrthoDB" id="439792at2759"/>
<proteinExistence type="inferred from homology"/>
<dbReference type="EMBL" id="KZ819638">
    <property type="protein sequence ID" value="PWN88149.1"/>
    <property type="molecule type" value="Genomic_DNA"/>
</dbReference>
<dbReference type="InterPro" id="IPR027417">
    <property type="entry name" value="P-loop_NTPase"/>
</dbReference>
<evidence type="ECO:0000256" key="4">
    <source>
        <dbReference type="ARBA" id="ARBA00022777"/>
    </source>
</evidence>
<dbReference type="CDD" id="cd01428">
    <property type="entry name" value="ADK"/>
    <property type="match status" value="1"/>
</dbReference>
<dbReference type="PRINTS" id="PR00094">
    <property type="entry name" value="ADENYLTKNASE"/>
</dbReference>
<dbReference type="FunFam" id="3.40.50.300:FF:000106">
    <property type="entry name" value="Adenylate kinase mitochondrial"/>
    <property type="match status" value="1"/>
</dbReference>
<dbReference type="SUPFAM" id="SSF57774">
    <property type="entry name" value="Microbial and mitochondrial ADK, insert 'zinc finger' domain"/>
    <property type="match status" value="1"/>
</dbReference>
<dbReference type="STRING" id="215250.A0A316YG19"/>
<evidence type="ECO:0000256" key="6">
    <source>
        <dbReference type="SAM" id="MobiDB-lite"/>
    </source>
</evidence>
<feature type="region of interest" description="Disordered" evidence="6">
    <location>
        <begin position="22"/>
        <end position="57"/>
    </location>
</feature>
<dbReference type="Pfam" id="PF05191">
    <property type="entry name" value="ADK_lid"/>
    <property type="match status" value="1"/>
</dbReference>
<feature type="compositionally biased region" description="Low complexity" evidence="6">
    <location>
        <begin position="24"/>
        <end position="41"/>
    </location>
</feature>
<accession>A0A316YG19</accession>
<dbReference type="NCBIfam" id="TIGR01351">
    <property type="entry name" value="adk"/>
    <property type="match status" value="1"/>
</dbReference>
<keyword evidence="4 5" id="KW-0418">Kinase</keyword>
<dbReference type="InterPro" id="IPR036193">
    <property type="entry name" value="ADK_active_lid_dom_sf"/>
</dbReference>
<evidence type="ECO:0000256" key="2">
    <source>
        <dbReference type="ARBA" id="ARBA00022679"/>
    </source>
</evidence>
<dbReference type="Pfam" id="PF00406">
    <property type="entry name" value="ADK"/>
    <property type="match status" value="1"/>
</dbReference>
<keyword evidence="3" id="KW-0547">Nucleotide-binding</keyword>
<dbReference type="GeneID" id="37044215"/>
<keyword evidence="9" id="KW-1185">Reference proteome</keyword>